<dbReference type="PANTHER" id="PTHR11735">
    <property type="entry name" value="TRNA N6-ADENOSINE THREONYLCARBAMOYLTRANSFERASE"/>
    <property type="match status" value="1"/>
</dbReference>
<dbReference type="InterPro" id="IPR022496">
    <property type="entry name" value="T6A_TsaB"/>
</dbReference>
<keyword evidence="3" id="KW-1185">Reference proteome</keyword>
<sequence>MSCILHIETSTSACSVAVSEDGQVVFKKEDLNGPSHAVSLGVFVDEALSFADSHAMPLDAVAVSCGPGSYTGLRIGVSMAKGICYGRNLKLIGLPTLKVQCVPVLLYHDELPDNALLCPMIDARRMEVYAAVYDRALKPVRDIAADIVDENSYREFLDQHPVYFFGDGAAKCKEKITHPNAHFIDGIRPLASMMFPLAEKAIAEENFEDVAYFEPFYLKEFVAGKPKNLLNG</sequence>
<dbReference type="EMBL" id="JACJMO010000001">
    <property type="protein sequence ID" value="MBM6856211.1"/>
    <property type="molecule type" value="Genomic_DNA"/>
</dbReference>
<evidence type="ECO:0000313" key="2">
    <source>
        <dbReference type="EMBL" id="MBM6856211.1"/>
    </source>
</evidence>
<dbReference type="SUPFAM" id="SSF53067">
    <property type="entry name" value="Actin-like ATPase domain"/>
    <property type="match status" value="2"/>
</dbReference>
<organism evidence="2 3">
    <name type="scientific">Caecibacteroides pullorum</name>
    <dbReference type="NCBI Taxonomy" id="2725562"/>
    <lineage>
        <taxon>Bacteria</taxon>
        <taxon>Pseudomonadati</taxon>
        <taxon>Bacteroidota</taxon>
        <taxon>Bacteroidia</taxon>
        <taxon>Bacteroidales</taxon>
        <taxon>Bacteroidaceae</taxon>
        <taxon>Caecibacteroides</taxon>
    </lineage>
</organism>
<dbReference type="RefSeq" id="WP_204970797.1">
    <property type="nucleotide sequence ID" value="NZ_JAAZTS010000001.1"/>
</dbReference>
<feature type="domain" description="Gcp-like" evidence="1">
    <location>
        <begin position="35"/>
        <end position="155"/>
    </location>
</feature>
<dbReference type="InterPro" id="IPR000905">
    <property type="entry name" value="Gcp-like_dom"/>
</dbReference>
<dbReference type="CDD" id="cd24032">
    <property type="entry name" value="ASKHA_NBD_TsaB"/>
    <property type="match status" value="1"/>
</dbReference>
<proteinExistence type="predicted"/>
<protein>
    <submittedName>
        <fullName evidence="2">tRNA (Adenosine(37)-N6)-threonylcarbamoyltransferase complex dimerization subunit type 1 TsaB</fullName>
    </submittedName>
</protein>
<dbReference type="InterPro" id="IPR043129">
    <property type="entry name" value="ATPase_NBD"/>
</dbReference>
<gene>
    <name evidence="2" type="primary">tsaB</name>
    <name evidence="2" type="ORF">H6D15_01100</name>
</gene>
<accession>A0AA40ZQQ3</accession>
<dbReference type="Pfam" id="PF00814">
    <property type="entry name" value="TsaD"/>
    <property type="match status" value="1"/>
</dbReference>
<dbReference type="Gene3D" id="3.30.420.40">
    <property type="match status" value="2"/>
</dbReference>
<reference evidence="2 3" key="1">
    <citation type="journal article" date="2021" name="Sci. Rep.">
        <title>The distribution of antibiotic resistance genes in chicken gut microbiota commensals.</title>
        <authorList>
            <person name="Juricova H."/>
            <person name="Matiasovicova J."/>
            <person name="Kubasova T."/>
            <person name="Cejkova D."/>
            <person name="Rychlik I."/>
        </authorList>
    </citation>
    <scope>NUCLEOTIDE SEQUENCE [LARGE SCALE GENOMIC DNA]</scope>
    <source>
        <strain evidence="2 3">An421</strain>
    </source>
</reference>
<evidence type="ECO:0000259" key="1">
    <source>
        <dbReference type="Pfam" id="PF00814"/>
    </source>
</evidence>
<dbReference type="NCBIfam" id="TIGR03725">
    <property type="entry name" value="T6A_YeaZ"/>
    <property type="match status" value="1"/>
</dbReference>
<comment type="caution">
    <text evidence="2">The sequence shown here is derived from an EMBL/GenBank/DDBJ whole genome shotgun (WGS) entry which is preliminary data.</text>
</comment>
<dbReference type="PANTHER" id="PTHR11735:SF11">
    <property type="entry name" value="TRNA THREONYLCARBAMOYLADENOSINE BIOSYNTHESIS PROTEIN TSAB"/>
    <property type="match status" value="1"/>
</dbReference>
<evidence type="ECO:0000313" key="3">
    <source>
        <dbReference type="Proteomes" id="UP000698924"/>
    </source>
</evidence>
<dbReference type="Proteomes" id="UP000698924">
    <property type="component" value="Unassembled WGS sequence"/>
</dbReference>
<dbReference type="GO" id="GO:0005829">
    <property type="term" value="C:cytosol"/>
    <property type="evidence" value="ECO:0007669"/>
    <property type="project" value="TreeGrafter"/>
</dbReference>
<dbReference type="GO" id="GO:0002949">
    <property type="term" value="P:tRNA threonylcarbamoyladenosine modification"/>
    <property type="evidence" value="ECO:0007669"/>
    <property type="project" value="InterPro"/>
</dbReference>
<dbReference type="AlphaFoldDB" id="A0AA40ZQQ3"/>
<name>A0AA40ZQQ3_9BACT</name>